<dbReference type="Pfam" id="PF11901">
    <property type="entry name" value="DM9"/>
    <property type="match status" value="1"/>
</dbReference>
<reference evidence="1 2" key="1">
    <citation type="submission" date="2022-12" db="EMBL/GenBank/DDBJ databases">
        <title>Chromosome-level genome of Tegillarca granosa.</title>
        <authorList>
            <person name="Kim J."/>
        </authorList>
    </citation>
    <scope>NUCLEOTIDE SEQUENCE [LARGE SCALE GENOMIC DNA]</scope>
    <source>
        <strain evidence="1">Teg-2019</strain>
        <tissue evidence="1">Adductor muscle</tissue>
    </source>
</reference>
<keyword evidence="2" id="KW-1185">Reference proteome</keyword>
<proteinExistence type="predicted"/>
<evidence type="ECO:0000313" key="1">
    <source>
        <dbReference type="EMBL" id="KAJ8304028.1"/>
    </source>
</evidence>
<comment type="caution">
    <text evidence="1">The sequence shown here is derived from an EMBL/GenBank/DDBJ whole genome shotgun (WGS) entry which is preliminary data.</text>
</comment>
<accession>A0ABQ9EFE6</accession>
<gene>
    <name evidence="1" type="ORF">KUTeg_017611</name>
</gene>
<dbReference type="InterPro" id="IPR006616">
    <property type="entry name" value="DM9_repeat"/>
</dbReference>
<dbReference type="EMBL" id="JARBDR010000903">
    <property type="protein sequence ID" value="KAJ8304028.1"/>
    <property type="molecule type" value="Genomic_DNA"/>
</dbReference>
<sequence length="179" mass="19450">MEKYGHGYGGWPASFPGGPPGYPGIPQQPPGGGGSFFTPVSFAHVSSSSYPPQQTIKRGNQTDGCGELWSAVANTPYGTIPGKAKDGTCWYPYGGKEHVTKDFSWITCVRPVEMVWNGGCVPPQAIQCGFQTDGCGYLYAAIAETKWGRIPGKAKDDTCWYSYGGREHHTKDFHWLVMC</sequence>
<protein>
    <submittedName>
        <fullName evidence="1">Uncharacterized protein</fullName>
    </submittedName>
</protein>
<name>A0ABQ9EFE6_TEGGR</name>
<dbReference type="Proteomes" id="UP001217089">
    <property type="component" value="Unassembled WGS sequence"/>
</dbReference>
<evidence type="ECO:0000313" key="2">
    <source>
        <dbReference type="Proteomes" id="UP001217089"/>
    </source>
</evidence>
<organism evidence="1 2">
    <name type="scientific">Tegillarca granosa</name>
    <name type="common">Malaysian cockle</name>
    <name type="synonym">Anadara granosa</name>
    <dbReference type="NCBI Taxonomy" id="220873"/>
    <lineage>
        <taxon>Eukaryota</taxon>
        <taxon>Metazoa</taxon>
        <taxon>Spiralia</taxon>
        <taxon>Lophotrochozoa</taxon>
        <taxon>Mollusca</taxon>
        <taxon>Bivalvia</taxon>
        <taxon>Autobranchia</taxon>
        <taxon>Pteriomorphia</taxon>
        <taxon>Arcoida</taxon>
        <taxon>Arcoidea</taxon>
        <taxon>Arcidae</taxon>
        <taxon>Tegillarca</taxon>
    </lineage>
</organism>